<evidence type="ECO:0000256" key="4">
    <source>
        <dbReference type="ARBA" id="ARBA00023242"/>
    </source>
</evidence>
<dbReference type="InterPro" id="IPR025610">
    <property type="entry name" value="MYC/MYB_N"/>
</dbReference>
<dbReference type="InterPro" id="IPR011598">
    <property type="entry name" value="bHLH_dom"/>
</dbReference>
<dbReference type="GO" id="GO:0043565">
    <property type="term" value="F:sequence-specific DNA binding"/>
    <property type="evidence" value="ECO:0007669"/>
    <property type="project" value="TreeGrafter"/>
</dbReference>
<dbReference type="PROSITE" id="PS50888">
    <property type="entry name" value="BHLH"/>
    <property type="match status" value="1"/>
</dbReference>
<feature type="region of interest" description="Disordered" evidence="5">
    <location>
        <begin position="319"/>
        <end position="348"/>
    </location>
</feature>
<evidence type="ECO:0000313" key="8">
    <source>
        <dbReference type="Proteomes" id="UP001163823"/>
    </source>
</evidence>
<dbReference type="Pfam" id="PF00010">
    <property type="entry name" value="HLH"/>
    <property type="match status" value="1"/>
</dbReference>
<dbReference type="SMART" id="SM00353">
    <property type="entry name" value="HLH"/>
    <property type="match status" value="1"/>
</dbReference>
<dbReference type="Gene3D" id="4.10.280.10">
    <property type="entry name" value="Helix-loop-helix DNA-binding domain"/>
    <property type="match status" value="1"/>
</dbReference>
<evidence type="ECO:0000259" key="6">
    <source>
        <dbReference type="PROSITE" id="PS50888"/>
    </source>
</evidence>
<dbReference type="Pfam" id="PF14215">
    <property type="entry name" value="bHLH-MYC_N"/>
    <property type="match status" value="1"/>
</dbReference>
<feature type="domain" description="BHLH" evidence="6">
    <location>
        <begin position="255"/>
        <end position="304"/>
    </location>
</feature>
<dbReference type="GO" id="GO:0005634">
    <property type="term" value="C:nucleus"/>
    <property type="evidence" value="ECO:0007669"/>
    <property type="project" value="UniProtKB-SubCell"/>
</dbReference>
<dbReference type="AlphaFoldDB" id="A0AAD7P669"/>
<dbReference type="Proteomes" id="UP001163823">
    <property type="component" value="Chromosome 14"/>
</dbReference>
<organism evidence="7 8">
    <name type="scientific">Quillaja saponaria</name>
    <name type="common">Soap bark tree</name>
    <dbReference type="NCBI Taxonomy" id="32244"/>
    <lineage>
        <taxon>Eukaryota</taxon>
        <taxon>Viridiplantae</taxon>
        <taxon>Streptophyta</taxon>
        <taxon>Embryophyta</taxon>
        <taxon>Tracheophyta</taxon>
        <taxon>Spermatophyta</taxon>
        <taxon>Magnoliopsida</taxon>
        <taxon>eudicotyledons</taxon>
        <taxon>Gunneridae</taxon>
        <taxon>Pentapetalae</taxon>
        <taxon>rosids</taxon>
        <taxon>fabids</taxon>
        <taxon>Fabales</taxon>
        <taxon>Quillajaceae</taxon>
        <taxon>Quillaja</taxon>
    </lineage>
</organism>
<keyword evidence="8" id="KW-1185">Reference proteome</keyword>
<reference evidence="7" key="1">
    <citation type="journal article" date="2023" name="Science">
        <title>Elucidation of the pathway for biosynthesis of saponin adjuvants from the soapbark tree.</title>
        <authorList>
            <person name="Reed J."/>
            <person name="Orme A."/>
            <person name="El-Demerdash A."/>
            <person name="Owen C."/>
            <person name="Martin L.B.B."/>
            <person name="Misra R.C."/>
            <person name="Kikuchi S."/>
            <person name="Rejzek M."/>
            <person name="Martin A.C."/>
            <person name="Harkess A."/>
            <person name="Leebens-Mack J."/>
            <person name="Louveau T."/>
            <person name="Stephenson M.J."/>
            <person name="Osbourn A."/>
        </authorList>
    </citation>
    <scope>NUCLEOTIDE SEQUENCE</scope>
    <source>
        <strain evidence="7">S10</strain>
    </source>
</reference>
<dbReference type="InterPro" id="IPR051358">
    <property type="entry name" value="TF_AMS/ICE1/BHLH6-like"/>
</dbReference>
<feature type="compositionally biased region" description="Basic and acidic residues" evidence="5">
    <location>
        <begin position="324"/>
        <end position="340"/>
    </location>
</feature>
<sequence>MRDLERAVEWLRTFVETQAWDYCVVWKLGDDPSRYIEWVGCCCRGGVNGDYKLAKVKEEKGEGHHLEPICKDTHFQHPLRTKACEALAQFPSAMPLYSGIHGEVVISKQPMWLSFASPSDSNTLHTSAGTQVLIPITGGLVELLQCKASTKRPKDHRLCESSLQCPFGRRSHVSVGLYQITQSSSYLSIELSSSGSNPSNEHPSFDSKFGYSTQPLKQSVNISAGSKRSKSNETFAGTIEEKDKSKVILGQKRELYVSKNLVTERNRRSRIKDRLFALRSLVPNISKMDRAAIIGDAIEYIGVLLNQVKELQDELRDLEEEETEKNKPELRISMSDKEQGGLKCSPPTDRNQNFHGCIKSNMEVQVEVNQTGTREFLIRLYFDKKQGRFAHLMDAIDSLGLQVHNGNMTTFDGKVLSNLLVEANKKDIQPEKLRDSLIMQIGGQQKE</sequence>
<keyword evidence="4" id="KW-0539">Nucleus</keyword>
<dbReference type="Pfam" id="PF22754">
    <property type="entry name" value="bHLH-TF_ACT-like_plant"/>
    <property type="match status" value="1"/>
</dbReference>
<evidence type="ECO:0000256" key="3">
    <source>
        <dbReference type="ARBA" id="ARBA00023163"/>
    </source>
</evidence>
<comment type="subcellular location">
    <subcellularLocation>
        <location evidence="1">Nucleus</location>
    </subcellularLocation>
</comment>
<dbReference type="SUPFAM" id="SSF47459">
    <property type="entry name" value="HLH, helix-loop-helix DNA-binding domain"/>
    <property type="match status" value="1"/>
</dbReference>
<keyword evidence="2" id="KW-0805">Transcription regulation</keyword>
<evidence type="ECO:0000313" key="7">
    <source>
        <dbReference type="EMBL" id="KAJ7943646.1"/>
    </source>
</evidence>
<dbReference type="GO" id="GO:0003700">
    <property type="term" value="F:DNA-binding transcription factor activity"/>
    <property type="evidence" value="ECO:0007669"/>
    <property type="project" value="TreeGrafter"/>
</dbReference>
<comment type="caution">
    <text evidence="7">The sequence shown here is derived from an EMBL/GenBank/DDBJ whole genome shotgun (WGS) entry which is preliminary data.</text>
</comment>
<dbReference type="PANTHER" id="PTHR31945:SF63">
    <property type="entry name" value="TRANSCRIPTION FACTOR BHLH90"/>
    <property type="match status" value="1"/>
</dbReference>
<keyword evidence="3" id="KW-0804">Transcription</keyword>
<evidence type="ECO:0000256" key="5">
    <source>
        <dbReference type="SAM" id="MobiDB-lite"/>
    </source>
</evidence>
<name>A0AAD7P669_QUISA</name>
<dbReference type="GO" id="GO:0046983">
    <property type="term" value="F:protein dimerization activity"/>
    <property type="evidence" value="ECO:0007669"/>
    <property type="project" value="InterPro"/>
</dbReference>
<gene>
    <name evidence="7" type="ORF">O6P43_033166</name>
</gene>
<evidence type="ECO:0000256" key="1">
    <source>
        <dbReference type="ARBA" id="ARBA00004123"/>
    </source>
</evidence>
<evidence type="ECO:0000256" key="2">
    <source>
        <dbReference type="ARBA" id="ARBA00023015"/>
    </source>
</evidence>
<protein>
    <submittedName>
        <fullName evidence="7">Transcription factor bHLH90</fullName>
    </submittedName>
</protein>
<dbReference type="EMBL" id="JARAOO010000014">
    <property type="protein sequence ID" value="KAJ7943646.1"/>
    <property type="molecule type" value="Genomic_DNA"/>
</dbReference>
<accession>A0AAD7P669</accession>
<dbReference type="InterPro" id="IPR054502">
    <property type="entry name" value="bHLH-TF_ACT-like_plant"/>
</dbReference>
<dbReference type="PANTHER" id="PTHR31945">
    <property type="entry name" value="TRANSCRIPTION FACTOR SCREAM2-RELATED"/>
    <property type="match status" value="1"/>
</dbReference>
<dbReference type="KEGG" id="qsa:O6P43_033166"/>
<proteinExistence type="predicted"/>
<dbReference type="InterPro" id="IPR036638">
    <property type="entry name" value="HLH_DNA-bd_sf"/>
</dbReference>